<feature type="transmembrane region" description="Helical" evidence="7">
    <location>
        <begin position="12"/>
        <end position="34"/>
    </location>
</feature>
<feature type="domain" description="ABC transmembrane type-1" evidence="8">
    <location>
        <begin position="73"/>
        <end position="285"/>
    </location>
</feature>
<keyword evidence="3" id="KW-1003">Cell membrane</keyword>
<proteinExistence type="inferred from homology"/>
<dbReference type="GO" id="GO:0055085">
    <property type="term" value="P:transmembrane transport"/>
    <property type="evidence" value="ECO:0007669"/>
    <property type="project" value="InterPro"/>
</dbReference>
<dbReference type="InterPro" id="IPR051393">
    <property type="entry name" value="ABC_transporter_permease"/>
</dbReference>
<comment type="subcellular location">
    <subcellularLocation>
        <location evidence="1 7">Cell membrane</location>
        <topology evidence="1 7">Multi-pass membrane protein</topology>
    </subcellularLocation>
</comment>
<keyword evidence="4 7" id="KW-0812">Transmembrane</keyword>
<evidence type="ECO:0000256" key="6">
    <source>
        <dbReference type="ARBA" id="ARBA00023136"/>
    </source>
</evidence>
<reference evidence="9" key="2">
    <citation type="submission" date="2020-09" db="EMBL/GenBank/DDBJ databases">
        <authorList>
            <person name="Sun Q."/>
            <person name="Zhou Y."/>
        </authorList>
    </citation>
    <scope>NUCLEOTIDE SEQUENCE</scope>
    <source>
        <strain evidence="9">CGMCC 1.12214</strain>
    </source>
</reference>
<dbReference type="Pfam" id="PF00528">
    <property type="entry name" value="BPD_transp_1"/>
    <property type="match status" value="1"/>
</dbReference>
<protein>
    <submittedName>
        <fullName evidence="9">ABC transporter permease</fullName>
    </submittedName>
</protein>
<dbReference type="PROSITE" id="PS50928">
    <property type="entry name" value="ABC_TM1"/>
    <property type="match status" value="1"/>
</dbReference>
<keyword evidence="5 7" id="KW-1133">Transmembrane helix</keyword>
<evidence type="ECO:0000313" key="9">
    <source>
        <dbReference type="EMBL" id="GGH31746.1"/>
    </source>
</evidence>
<dbReference type="GO" id="GO:0005886">
    <property type="term" value="C:plasma membrane"/>
    <property type="evidence" value="ECO:0007669"/>
    <property type="project" value="UniProtKB-SubCell"/>
</dbReference>
<organism evidence="9 10">
    <name type="scientific">Alsobacter metallidurans</name>
    <dbReference type="NCBI Taxonomy" id="340221"/>
    <lineage>
        <taxon>Bacteria</taxon>
        <taxon>Pseudomonadati</taxon>
        <taxon>Pseudomonadota</taxon>
        <taxon>Alphaproteobacteria</taxon>
        <taxon>Hyphomicrobiales</taxon>
        <taxon>Alsobacteraceae</taxon>
        <taxon>Alsobacter</taxon>
    </lineage>
</organism>
<keyword evidence="6 7" id="KW-0472">Membrane</keyword>
<evidence type="ECO:0000313" key="10">
    <source>
        <dbReference type="Proteomes" id="UP000603912"/>
    </source>
</evidence>
<dbReference type="PANTHER" id="PTHR30193">
    <property type="entry name" value="ABC TRANSPORTER PERMEASE PROTEIN"/>
    <property type="match status" value="1"/>
</dbReference>
<comment type="caution">
    <text evidence="9">The sequence shown here is derived from an EMBL/GenBank/DDBJ whole genome shotgun (WGS) entry which is preliminary data.</text>
</comment>
<dbReference type="InterPro" id="IPR000515">
    <property type="entry name" value="MetI-like"/>
</dbReference>
<comment type="similarity">
    <text evidence="7">Belongs to the binding-protein-dependent transport system permease family.</text>
</comment>
<evidence type="ECO:0000259" key="8">
    <source>
        <dbReference type="PROSITE" id="PS50928"/>
    </source>
</evidence>
<dbReference type="Proteomes" id="UP000603912">
    <property type="component" value="Unassembled WGS sequence"/>
</dbReference>
<dbReference type="Gene3D" id="1.10.3720.10">
    <property type="entry name" value="MetI-like"/>
    <property type="match status" value="1"/>
</dbReference>
<dbReference type="EMBL" id="BMES01000003">
    <property type="protein sequence ID" value="GGH31746.1"/>
    <property type="molecule type" value="Genomic_DNA"/>
</dbReference>
<gene>
    <name evidence="9" type="ORF">GCM10007036_43160</name>
</gene>
<evidence type="ECO:0000256" key="4">
    <source>
        <dbReference type="ARBA" id="ARBA00022692"/>
    </source>
</evidence>
<dbReference type="InterPro" id="IPR035906">
    <property type="entry name" value="MetI-like_sf"/>
</dbReference>
<feature type="transmembrane region" description="Helical" evidence="7">
    <location>
        <begin position="266"/>
        <end position="288"/>
    </location>
</feature>
<keyword evidence="2 7" id="KW-0813">Transport</keyword>
<evidence type="ECO:0000256" key="7">
    <source>
        <dbReference type="RuleBase" id="RU363032"/>
    </source>
</evidence>
<evidence type="ECO:0000256" key="5">
    <source>
        <dbReference type="ARBA" id="ARBA00022989"/>
    </source>
</evidence>
<feature type="transmembrane region" description="Helical" evidence="7">
    <location>
        <begin position="159"/>
        <end position="181"/>
    </location>
</feature>
<dbReference type="PANTHER" id="PTHR30193:SF37">
    <property type="entry name" value="INNER MEMBRANE ABC TRANSPORTER PERMEASE PROTEIN YCJO"/>
    <property type="match status" value="1"/>
</dbReference>
<feature type="transmembrane region" description="Helical" evidence="7">
    <location>
        <begin position="110"/>
        <end position="130"/>
    </location>
</feature>
<evidence type="ECO:0000256" key="1">
    <source>
        <dbReference type="ARBA" id="ARBA00004651"/>
    </source>
</evidence>
<evidence type="ECO:0000256" key="3">
    <source>
        <dbReference type="ARBA" id="ARBA00022475"/>
    </source>
</evidence>
<dbReference type="RefSeq" id="WP_188519885.1">
    <property type="nucleotide sequence ID" value="NZ_BMES01000003.1"/>
</dbReference>
<feature type="transmembrane region" description="Helical" evidence="7">
    <location>
        <begin position="212"/>
        <end position="232"/>
    </location>
</feature>
<name>A0A917IC54_9HYPH</name>
<feature type="transmembrane region" description="Helical" evidence="7">
    <location>
        <begin position="77"/>
        <end position="98"/>
    </location>
</feature>
<evidence type="ECO:0000256" key="2">
    <source>
        <dbReference type="ARBA" id="ARBA00022448"/>
    </source>
</evidence>
<sequence length="296" mass="32614">MRAGRLAGSRNALTSALLLLPAAVLLWVFTYQPIVTTVIDSFFSTARGRRPSVFIGSTHYETMVADPVFWKALVNNAIYAFTTIPISMALALAMALFVSGKLRGRGIVRMAYFTPTVLPMVAVANIWLFFYTPDYGLVDQLLRHFGGGGANWLGSKETALGALIVITIWKEAGFFMIFYLAALQQISPTLMEAAALEGASPWQRFRRVTLPLLMPTTLFVSINAVIGAFRLVDHVIAMTRGGPDNATVLLLFYVYQVGFGYWDTGYAAALTVVLLAMLALIALFQFGYADKRVHYR</sequence>
<dbReference type="AlphaFoldDB" id="A0A917IC54"/>
<dbReference type="CDD" id="cd06261">
    <property type="entry name" value="TM_PBP2"/>
    <property type="match status" value="1"/>
</dbReference>
<reference evidence="9" key="1">
    <citation type="journal article" date="2014" name="Int. J. Syst. Evol. Microbiol.">
        <title>Complete genome sequence of Corynebacterium casei LMG S-19264T (=DSM 44701T), isolated from a smear-ripened cheese.</title>
        <authorList>
            <consortium name="US DOE Joint Genome Institute (JGI-PGF)"/>
            <person name="Walter F."/>
            <person name="Albersmeier A."/>
            <person name="Kalinowski J."/>
            <person name="Ruckert C."/>
        </authorList>
    </citation>
    <scope>NUCLEOTIDE SEQUENCE</scope>
    <source>
        <strain evidence="9">CGMCC 1.12214</strain>
    </source>
</reference>
<keyword evidence="10" id="KW-1185">Reference proteome</keyword>
<accession>A0A917IC54</accession>
<dbReference type="SUPFAM" id="SSF161098">
    <property type="entry name" value="MetI-like"/>
    <property type="match status" value="1"/>
</dbReference>